<dbReference type="EMBL" id="OW240912">
    <property type="protein sequence ID" value="CAH2221330.1"/>
    <property type="molecule type" value="Genomic_DNA"/>
</dbReference>
<name>A0AAD1VMY8_PELCU</name>
<evidence type="ECO:0000313" key="1">
    <source>
        <dbReference type="EMBL" id="CAH2221330.1"/>
    </source>
</evidence>
<reference evidence="1" key="1">
    <citation type="submission" date="2022-03" db="EMBL/GenBank/DDBJ databases">
        <authorList>
            <person name="Alioto T."/>
            <person name="Alioto T."/>
            <person name="Gomez Garrido J."/>
        </authorList>
    </citation>
    <scope>NUCLEOTIDE SEQUENCE</scope>
</reference>
<keyword evidence="2" id="KW-1185">Reference proteome</keyword>
<accession>A0AAD1VMY8</accession>
<organism evidence="1 2">
    <name type="scientific">Pelobates cultripes</name>
    <name type="common">Western spadefoot toad</name>
    <dbReference type="NCBI Taxonomy" id="61616"/>
    <lineage>
        <taxon>Eukaryota</taxon>
        <taxon>Metazoa</taxon>
        <taxon>Chordata</taxon>
        <taxon>Craniata</taxon>
        <taxon>Vertebrata</taxon>
        <taxon>Euteleostomi</taxon>
        <taxon>Amphibia</taxon>
        <taxon>Batrachia</taxon>
        <taxon>Anura</taxon>
        <taxon>Pelobatoidea</taxon>
        <taxon>Pelobatidae</taxon>
        <taxon>Pelobates</taxon>
    </lineage>
</organism>
<sequence>MFDWAKDVNIFGRKLALHALHEKINFKKLKDLGLSPEDLEMYKLLTDLHSEQEGFESLTSLKPPSWFTPNLKESPCIDLFVQICTNELEGQIPQQTFKSNLKTDDQQALHEPRLAPEVVIKSSDKGGNIVLMQRDQYVDMCMQHLTDATAYQ</sequence>
<proteinExistence type="predicted"/>
<gene>
    <name evidence="1" type="ORF">PECUL_23A051050</name>
</gene>
<feature type="non-terminal residue" evidence="1">
    <location>
        <position position="152"/>
    </location>
</feature>
<evidence type="ECO:0000313" key="2">
    <source>
        <dbReference type="Proteomes" id="UP001295444"/>
    </source>
</evidence>
<protein>
    <submittedName>
        <fullName evidence="1">Uncharacterized protein</fullName>
    </submittedName>
</protein>
<dbReference type="Proteomes" id="UP001295444">
    <property type="component" value="Chromosome 01"/>
</dbReference>
<dbReference type="AlphaFoldDB" id="A0AAD1VMY8"/>